<sequence length="310" mass="35236">MAIVDDPLASLRLPLVDLLLTPLCGGVLKNHIHEVVLAFLIYHGIYLIARVVSPKVAKGYTSLKYKDQIDYCIHVVSMIQCVVIFTLMTPLFNHPDLSKDRVFGYVPYGGLVLSFALGYFIWDALISLAYVKYFGPGFLIHGVISSLVFGVAFQPMIVYYCPIFLLFEVSTPFLNLRWFGNKIPGLVSDNFKMINNIILIILFFFVRISYGLFQAFKLFTDFYHARNDERFIWQFAMVIVVGNLGLNLLNFFWFSKMLKIAVITIRQMINKETKTDLLIDNDNDNGGAPITGYRTNLPSQPAKRGKARSS</sequence>
<comment type="subcellular location">
    <subcellularLocation>
        <location evidence="1">Membrane</location>
        <topology evidence="1">Multi-pass membrane protein</topology>
    </subcellularLocation>
</comment>
<evidence type="ECO:0000313" key="10">
    <source>
        <dbReference type="Proteomes" id="UP000094336"/>
    </source>
</evidence>
<gene>
    <name evidence="9" type="ORF">BABINDRAFT_10719</name>
</gene>
<dbReference type="EMBL" id="KV454426">
    <property type="protein sequence ID" value="ODQ82254.1"/>
    <property type="molecule type" value="Genomic_DNA"/>
</dbReference>
<feature type="transmembrane region" description="Helical" evidence="7">
    <location>
        <begin position="35"/>
        <end position="52"/>
    </location>
</feature>
<dbReference type="PANTHER" id="PTHR13439:SF6">
    <property type="entry name" value="AAR085WP"/>
    <property type="match status" value="1"/>
</dbReference>
<dbReference type="AlphaFoldDB" id="A0A1E3QXI6"/>
<organism evidence="9 10">
    <name type="scientific">Babjeviella inositovora NRRL Y-12698</name>
    <dbReference type="NCBI Taxonomy" id="984486"/>
    <lineage>
        <taxon>Eukaryota</taxon>
        <taxon>Fungi</taxon>
        <taxon>Dikarya</taxon>
        <taxon>Ascomycota</taxon>
        <taxon>Saccharomycotina</taxon>
        <taxon>Pichiomycetes</taxon>
        <taxon>Serinales incertae sedis</taxon>
        <taxon>Babjeviella</taxon>
    </lineage>
</organism>
<feature type="transmembrane region" description="Helical" evidence="7">
    <location>
        <begin position="72"/>
        <end position="93"/>
    </location>
</feature>
<feature type="transmembrane region" description="Helical" evidence="7">
    <location>
        <begin position="197"/>
        <end position="219"/>
    </location>
</feature>
<feature type="transmembrane region" description="Helical" evidence="7">
    <location>
        <begin position="231"/>
        <end position="254"/>
    </location>
</feature>
<dbReference type="Pfam" id="PF03798">
    <property type="entry name" value="TRAM_LAG1_CLN8"/>
    <property type="match status" value="1"/>
</dbReference>
<evidence type="ECO:0000313" key="9">
    <source>
        <dbReference type="EMBL" id="ODQ82254.1"/>
    </source>
</evidence>
<dbReference type="OrthoDB" id="10266980at2759"/>
<evidence type="ECO:0000259" key="8">
    <source>
        <dbReference type="PROSITE" id="PS50922"/>
    </source>
</evidence>
<evidence type="ECO:0000256" key="3">
    <source>
        <dbReference type="ARBA" id="ARBA00022989"/>
    </source>
</evidence>
<evidence type="ECO:0000256" key="6">
    <source>
        <dbReference type="SAM" id="MobiDB-lite"/>
    </source>
</evidence>
<feature type="transmembrane region" description="Helical" evidence="7">
    <location>
        <begin position="105"/>
        <end position="126"/>
    </location>
</feature>
<evidence type="ECO:0000256" key="2">
    <source>
        <dbReference type="ARBA" id="ARBA00022692"/>
    </source>
</evidence>
<reference evidence="10" key="1">
    <citation type="submission" date="2016-05" db="EMBL/GenBank/DDBJ databases">
        <title>Comparative genomics of biotechnologically important yeasts.</title>
        <authorList>
            <consortium name="DOE Joint Genome Institute"/>
            <person name="Riley R."/>
            <person name="Haridas S."/>
            <person name="Wolfe K.H."/>
            <person name="Lopes M.R."/>
            <person name="Hittinger C.T."/>
            <person name="Goker M."/>
            <person name="Salamov A."/>
            <person name="Wisecaver J."/>
            <person name="Long T.M."/>
            <person name="Aerts A.L."/>
            <person name="Barry K."/>
            <person name="Choi C."/>
            <person name="Clum A."/>
            <person name="Coughlan A.Y."/>
            <person name="Deshpande S."/>
            <person name="Douglass A.P."/>
            <person name="Hanson S.J."/>
            <person name="Klenk H.-P."/>
            <person name="Labutti K."/>
            <person name="Lapidus A."/>
            <person name="Lindquist E."/>
            <person name="Lipzen A."/>
            <person name="Meier-Kolthoff J.P."/>
            <person name="Ohm R.A."/>
            <person name="Otillar R.P."/>
            <person name="Pangilinan J."/>
            <person name="Peng Y."/>
            <person name="Rokas A."/>
            <person name="Rosa C.A."/>
            <person name="Scheuner C."/>
            <person name="Sibirny A.A."/>
            <person name="Slot J.C."/>
            <person name="Stielow J.B."/>
            <person name="Sun H."/>
            <person name="Kurtzman C.P."/>
            <person name="Blackwell M."/>
            <person name="Grigoriev I.V."/>
            <person name="Jeffries T.W."/>
        </authorList>
    </citation>
    <scope>NUCLEOTIDE SEQUENCE [LARGE SCALE GENOMIC DNA]</scope>
    <source>
        <strain evidence="10">NRRL Y-12698</strain>
    </source>
</reference>
<feature type="transmembrane region" description="Helical" evidence="7">
    <location>
        <begin position="157"/>
        <end position="176"/>
    </location>
</feature>
<dbReference type="GO" id="GO:0005783">
    <property type="term" value="C:endoplasmic reticulum"/>
    <property type="evidence" value="ECO:0007669"/>
    <property type="project" value="TreeGrafter"/>
</dbReference>
<accession>A0A1E3QXI6</accession>
<dbReference type="GO" id="GO:0055088">
    <property type="term" value="P:lipid homeostasis"/>
    <property type="evidence" value="ECO:0007669"/>
    <property type="project" value="TreeGrafter"/>
</dbReference>
<dbReference type="GeneID" id="30144643"/>
<dbReference type="Proteomes" id="UP000094336">
    <property type="component" value="Unassembled WGS sequence"/>
</dbReference>
<dbReference type="GO" id="GO:0016020">
    <property type="term" value="C:membrane"/>
    <property type="evidence" value="ECO:0007669"/>
    <property type="project" value="UniProtKB-SubCell"/>
</dbReference>
<dbReference type="RefSeq" id="XP_018987582.1">
    <property type="nucleotide sequence ID" value="XM_019126789.1"/>
</dbReference>
<dbReference type="InterPro" id="IPR050846">
    <property type="entry name" value="TLCD"/>
</dbReference>
<dbReference type="SMART" id="SM00724">
    <property type="entry name" value="TLC"/>
    <property type="match status" value="1"/>
</dbReference>
<evidence type="ECO:0000256" key="4">
    <source>
        <dbReference type="ARBA" id="ARBA00023136"/>
    </source>
</evidence>
<feature type="domain" description="TLC" evidence="8">
    <location>
        <begin position="66"/>
        <end position="266"/>
    </location>
</feature>
<evidence type="ECO:0000256" key="1">
    <source>
        <dbReference type="ARBA" id="ARBA00004141"/>
    </source>
</evidence>
<proteinExistence type="predicted"/>
<evidence type="ECO:0000256" key="7">
    <source>
        <dbReference type="SAM" id="Phobius"/>
    </source>
</evidence>
<evidence type="ECO:0000256" key="5">
    <source>
        <dbReference type="PROSITE-ProRule" id="PRU00205"/>
    </source>
</evidence>
<dbReference type="InterPro" id="IPR006634">
    <property type="entry name" value="TLC-dom"/>
</dbReference>
<keyword evidence="2 5" id="KW-0812">Transmembrane</keyword>
<dbReference type="PROSITE" id="PS50922">
    <property type="entry name" value="TLC"/>
    <property type="match status" value="1"/>
</dbReference>
<keyword evidence="3 7" id="KW-1133">Transmembrane helix</keyword>
<keyword evidence="10" id="KW-1185">Reference proteome</keyword>
<feature type="region of interest" description="Disordered" evidence="6">
    <location>
        <begin position="290"/>
        <end position="310"/>
    </location>
</feature>
<feature type="transmembrane region" description="Helical" evidence="7">
    <location>
        <begin position="133"/>
        <end position="151"/>
    </location>
</feature>
<keyword evidence="4 5" id="KW-0472">Membrane</keyword>
<dbReference type="STRING" id="984486.A0A1E3QXI6"/>
<dbReference type="PANTHER" id="PTHR13439">
    <property type="entry name" value="CT120 PROTEIN"/>
    <property type="match status" value="1"/>
</dbReference>
<protein>
    <recommendedName>
        <fullName evidence="8">TLC domain-containing protein</fullName>
    </recommendedName>
</protein>
<name>A0A1E3QXI6_9ASCO</name>